<comment type="caution">
    <text evidence="2">The sequence shown here is derived from an EMBL/GenBank/DDBJ whole genome shotgun (WGS) entry which is preliminary data.</text>
</comment>
<evidence type="ECO:0000256" key="1">
    <source>
        <dbReference type="SAM" id="MobiDB-lite"/>
    </source>
</evidence>
<dbReference type="EMBL" id="CAAE01014773">
    <property type="protein sequence ID" value="CAG05692.1"/>
    <property type="molecule type" value="Genomic_DNA"/>
</dbReference>
<feature type="compositionally biased region" description="Basic and acidic residues" evidence="1">
    <location>
        <begin position="41"/>
        <end position="69"/>
    </location>
</feature>
<gene>
    <name evidence="2" type="ORF">GSTENG00025801001</name>
</gene>
<sequence length="109" mass="12573">MKKSGWRMKTEDEFNKVNRQESQEVVGGGLRTRNHTLGLSCERKAMRKDNGRGRGDRSGERGEKQGRTLYQKRGEEVVQLNLAITGKQFHSSRLLERKRRGRGEERSSV</sequence>
<feature type="compositionally biased region" description="Basic and acidic residues" evidence="1">
    <location>
        <begin position="8"/>
        <end position="22"/>
    </location>
</feature>
<reference evidence="2" key="1">
    <citation type="journal article" date="2004" name="Nature">
        <title>Genome duplication in the teleost fish Tetraodon nigroviridis reveals the early vertebrate proto-karyotype.</title>
        <authorList>
            <person name="Jaillon O."/>
            <person name="Aury J.-M."/>
            <person name="Brunet F."/>
            <person name="Petit J.-L."/>
            <person name="Stange-Thomann N."/>
            <person name="Mauceli E."/>
            <person name="Bouneau L."/>
            <person name="Fischer C."/>
            <person name="Ozouf-Costaz C."/>
            <person name="Bernot A."/>
            <person name="Nicaud S."/>
            <person name="Jaffe D."/>
            <person name="Fisher S."/>
            <person name="Lutfalla G."/>
            <person name="Dossat C."/>
            <person name="Segurens B."/>
            <person name="Dasilva C."/>
            <person name="Salanoubat M."/>
            <person name="Levy M."/>
            <person name="Boudet N."/>
            <person name="Castellano S."/>
            <person name="Anthouard V."/>
            <person name="Jubin C."/>
            <person name="Castelli V."/>
            <person name="Katinka M."/>
            <person name="Vacherie B."/>
            <person name="Biemont C."/>
            <person name="Skalli Z."/>
            <person name="Cattolico L."/>
            <person name="Poulain J."/>
            <person name="De Berardinis V."/>
            <person name="Cruaud C."/>
            <person name="Duprat S."/>
            <person name="Brottier P."/>
            <person name="Coutanceau J.-P."/>
            <person name="Gouzy J."/>
            <person name="Parra G."/>
            <person name="Lardier G."/>
            <person name="Chapple C."/>
            <person name="McKernan K.J."/>
            <person name="McEwan P."/>
            <person name="Bosak S."/>
            <person name="Kellis M."/>
            <person name="Volff J.-N."/>
            <person name="Guigo R."/>
            <person name="Zody M.C."/>
            <person name="Mesirov J."/>
            <person name="Lindblad-Toh K."/>
            <person name="Birren B."/>
            <person name="Nusbaum C."/>
            <person name="Kahn D."/>
            <person name="Robinson-Rechavi M."/>
            <person name="Laudet V."/>
            <person name="Schachter V."/>
            <person name="Quetier F."/>
            <person name="Saurin W."/>
            <person name="Scarpelli C."/>
            <person name="Wincker P."/>
            <person name="Lander E.S."/>
            <person name="Weissenbach J."/>
            <person name="Roest Crollius H."/>
        </authorList>
    </citation>
    <scope>NUCLEOTIDE SEQUENCE [LARGE SCALE GENOMIC DNA]</scope>
</reference>
<proteinExistence type="predicted"/>
<feature type="region of interest" description="Disordered" evidence="1">
    <location>
        <begin position="1"/>
        <end position="69"/>
    </location>
</feature>
<reference evidence="2" key="2">
    <citation type="submission" date="2004-02" db="EMBL/GenBank/DDBJ databases">
        <authorList>
            <consortium name="Genoscope"/>
            <consortium name="Whitehead Institute Centre for Genome Research"/>
        </authorList>
    </citation>
    <scope>NUCLEOTIDE SEQUENCE</scope>
</reference>
<dbReference type="KEGG" id="tng:GSTEN00025801G001"/>
<name>Q4S0Z0_TETNG</name>
<dbReference type="AlphaFoldDB" id="Q4S0Z0"/>
<feature type="region of interest" description="Disordered" evidence="1">
    <location>
        <begin position="88"/>
        <end position="109"/>
    </location>
</feature>
<protein>
    <submittedName>
        <fullName evidence="2">(spotted green pufferfish) hypothetical protein</fullName>
    </submittedName>
</protein>
<evidence type="ECO:0000313" key="2">
    <source>
        <dbReference type="EMBL" id="CAG05692.1"/>
    </source>
</evidence>
<accession>Q4S0Z0</accession>
<organism evidence="2">
    <name type="scientific">Tetraodon nigroviridis</name>
    <name type="common">Spotted green pufferfish</name>
    <name type="synonym">Chelonodon nigroviridis</name>
    <dbReference type="NCBI Taxonomy" id="99883"/>
    <lineage>
        <taxon>Eukaryota</taxon>
        <taxon>Metazoa</taxon>
        <taxon>Chordata</taxon>
        <taxon>Craniata</taxon>
        <taxon>Vertebrata</taxon>
        <taxon>Euteleostomi</taxon>
        <taxon>Actinopterygii</taxon>
        <taxon>Neopterygii</taxon>
        <taxon>Teleostei</taxon>
        <taxon>Neoteleostei</taxon>
        <taxon>Acanthomorphata</taxon>
        <taxon>Eupercaria</taxon>
        <taxon>Tetraodontiformes</taxon>
        <taxon>Tetradontoidea</taxon>
        <taxon>Tetraodontidae</taxon>
        <taxon>Tetraodon</taxon>
    </lineage>
</organism>